<protein>
    <submittedName>
        <fullName evidence="1">Uncharacterized protein</fullName>
    </submittedName>
</protein>
<dbReference type="PATRIC" id="fig|134601.6.peg.3767"/>
<dbReference type="AlphaFoldDB" id="A0A0K0X7U9"/>
<accession>A0A0K0X7U9</accession>
<name>A0A0K0X7U9_MYCGD</name>
<organism evidence="1 2">
    <name type="scientific">Mycolicibacterium goodii</name>
    <name type="common">Mycobacterium goodii</name>
    <dbReference type="NCBI Taxonomy" id="134601"/>
    <lineage>
        <taxon>Bacteria</taxon>
        <taxon>Bacillati</taxon>
        <taxon>Actinomycetota</taxon>
        <taxon>Actinomycetes</taxon>
        <taxon>Mycobacteriales</taxon>
        <taxon>Mycobacteriaceae</taxon>
        <taxon>Mycolicibacterium</taxon>
    </lineage>
</organism>
<dbReference type="Proteomes" id="UP000062255">
    <property type="component" value="Chromosome"/>
</dbReference>
<evidence type="ECO:0000313" key="1">
    <source>
        <dbReference type="EMBL" id="AKS33509.1"/>
    </source>
</evidence>
<evidence type="ECO:0000313" key="2">
    <source>
        <dbReference type="Proteomes" id="UP000062255"/>
    </source>
</evidence>
<sequence>MEVVLFLAVAGFLAWLFLRPQPERDAAAAQSWASFHGYATANGLQMLYVEHVYQRAARGSKAHVSIYGDPSGNKRDAWFWWTQVQKGSVVAVRPTVGWGPHTRRDDVLYIGTEVSRQSGVYGGIDARTLTNARRHNNRR</sequence>
<dbReference type="KEGG" id="mgo:AFA91_18185"/>
<reference evidence="1 2" key="1">
    <citation type="submission" date="2015-07" db="EMBL/GenBank/DDBJ databases">
        <title>Complete genome sequence of Mycobacterium goodii X7B, a facultative thermophilic biodesulfurizing bacterium.</title>
        <authorList>
            <person name="Yu B."/>
            <person name="Li F."/>
            <person name="Xu P."/>
        </authorList>
    </citation>
    <scope>NUCLEOTIDE SEQUENCE [LARGE SCALE GENOMIC DNA]</scope>
    <source>
        <strain evidence="1 2">X7B</strain>
    </source>
</reference>
<dbReference type="OrthoDB" id="9811665at2"/>
<dbReference type="RefSeq" id="WP_049745935.1">
    <property type="nucleotide sequence ID" value="NZ_CP012150.1"/>
</dbReference>
<gene>
    <name evidence="1" type="ORF">AFA91_18185</name>
</gene>
<dbReference type="EMBL" id="CP012150">
    <property type="protein sequence ID" value="AKS33509.1"/>
    <property type="molecule type" value="Genomic_DNA"/>
</dbReference>
<proteinExistence type="predicted"/>